<dbReference type="Gene3D" id="2.60.40.10">
    <property type="entry name" value="Immunoglobulins"/>
    <property type="match status" value="2"/>
</dbReference>
<dbReference type="SUPFAM" id="SSF49899">
    <property type="entry name" value="Concanavalin A-like lectins/glucanases"/>
    <property type="match status" value="1"/>
</dbReference>
<feature type="domain" description="HYR" evidence="4">
    <location>
        <begin position="790"/>
        <end position="875"/>
    </location>
</feature>
<organism evidence="6 7">
    <name type="scientific">Epilithonimonas hungarica</name>
    <dbReference type="NCBI Taxonomy" id="454006"/>
    <lineage>
        <taxon>Bacteria</taxon>
        <taxon>Pseudomonadati</taxon>
        <taxon>Bacteroidota</taxon>
        <taxon>Flavobacteriia</taxon>
        <taxon>Flavobacteriales</taxon>
        <taxon>Weeksellaceae</taxon>
        <taxon>Chryseobacterium group</taxon>
        <taxon>Epilithonimonas</taxon>
    </lineage>
</organism>
<reference evidence="7" key="1">
    <citation type="submission" date="2016-10" db="EMBL/GenBank/DDBJ databases">
        <authorList>
            <person name="Varghese N."/>
            <person name="Submissions S."/>
        </authorList>
    </citation>
    <scope>NUCLEOTIDE SEQUENCE [LARGE SCALE GENOMIC DNA]</scope>
    <source>
        <strain evidence="7">DSM 19684</strain>
    </source>
</reference>
<protein>
    <submittedName>
        <fullName evidence="6">Por secretion system C-terminal sorting domain-containing protein</fullName>
    </submittedName>
</protein>
<keyword evidence="7" id="KW-1185">Reference proteome</keyword>
<evidence type="ECO:0000313" key="6">
    <source>
        <dbReference type="EMBL" id="SDG27044.1"/>
    </source>
</evidence>
<feature type="domain" description="Fibronectin type-III" evidence="5">
    <location>
        <begin position="547"/>
        <end position="635"/>
    </location>
</feature>
<dbReference type="SMART" id="SM00060">
    <property type="entry name" value="FN3"/>
    <property type="match status" value="2"/>
</dbReference>
<dbReference type="Proteomes" id="UP000199203">
    <property type="component" value="Unassembled WGS sequence"/>
</dbReference>
<dbReference type="InterPro" id="IPR050991">
    <property type="entry name" value="ECM_Regulatory_Proteins"/>
</dbReference>
<dbReference type="NCBIfam" id="NF038128">
    <property type="entry name" value="choice_anch_J"/>
    <property type="match status" value="2"/>
</dbReference>
<dbReference type="AlphaFoldDB" id="A0A1G7SW76"/>
<dbReference type="PROSITE" id="PS50825">
    <property type="entry name" value="HYR"/>
    <property type="match status" value="1"/>
</dbReference>
<evidence type="ECO:0000259" key="5">
    <source>
        <dbReference type="PROSITE" id="PS50853"/>
    </source>
</evidence>
<dbReference type="GO" id="GO:0004553">
    <property type="term" value="F:hydrolase activity, hydrolyzing O-glycosyl compounds"/>
    <property type="evidence" value="ECO:0007669"/>
    <property type="project" value="UniProtKB-ARBA"/>
</dbReference>
<evidence type="ECO:0000256" key="2">
    <source>
        <dbReference type="ARBA" id="ARBA00022737"/>
    </source>
</evidence>
<dbReference type="Gene3D" id="2.60.120.200">
    <property type="match status" value="2"/>
</dbReference>
<dbReference type="InterPro" id="IPR003961">
    <property type="entry name" value="FN3_dom"/>
</dbReference>
<gene>
    <name evidence="6" type="ORF">SAMN05421825_3096</name>
</gene>
<feature type="signal peptide" evidence="3">
    <location>
        <begin position="1"/>
        <end position="18"/>
    </location>
</feature>
<keyword evidence="2" id="KW-0677">Repeat</keyword>
<evidence type="ECO:0000256" key="3">
    <source>
        <dbReference type="SAM" id="SignalP"/>
    </source>
</evidence>
<dbReference type="STRING" id="454006.SAMN05421825_3096"/>
<name>A0A1G7SW76_9FLAO</name>
<dbReference type="InterPro" id="IPR013783">
    <property type="entry name" value="Ig-like_fold"/>
</dbReference>
<dbReference type="PANTHER" id="PTHR46708">
    <property type="entry name" value="TENASCIN"/>
    <property type="match status" value="1"/>
</dbReference>
<dbReference type="PROSITE" id="PS50853">
    <property type="entry name" value="FN3"/>
    <property type="match status" value="2"/>
</dbReference>
<dbReference type="InterPro" id="IPR026444">
    <property type="entry name" value="Secre_tail"/>
</dbReference>
<dbReference type="GO" id="GO:0005975">
    <property type="term" value="P:carbohydrate metabolic process"/>
    <property type="evidence" value="ECO:0007669"/>
    <property type="project" value="UniProtKB-ARBA"/>
</dbReference>
<feature type="chain" id="PRO_5011683794" evidence="3">
    <location>
        <begin position="19"/>
        <end position="961"/>
    </location>
</feature>
<dbReference type="InterPro" id="IPR036116">
    <property type="entry name" value="FN3_sf"/>
</dbReference>
<evidence type="ECO:0000256" key="1">
    <source>
        <dbReference type="ARBA" id="ARBA00022729"/>
    </source>
</evidence>
<dbReference type="InterPro" id="IPR013320">
    <property type="entry name" value="ConA-like_dom_sf"/>
</dbReference>
<sequence length="961" mass="105915">MNKALTIFSLLSFLFAFGQTDPVSLPYSNSFETETEQNYWYNINTGAGNPWVITDETSTVYEPSQGQYYARAQSDYENGGSAWLITKGIKIEAGHKIALDFDYRSSLNTLFPVKLKVVLKQQPIPVLENSTELWVNEEIQINTYQNAHTTFEVPQNGTYYVGFYFYPDPNLGYLSLDNINLYEELCPKPTNVKAVPGQTTADISWQSASTPDAGFEYVIKTPGTGIPTEPGNPAQGLSTTAQGLQPNTQYELYVRSVCTSGSLYGNWSSPVVFKTYPATTAVPVNLPYNESFEGDSHWTLLEPPVGKPWVKGEFNLGPGGLYGPSDGKNYLMHDDSENVSDAWVISRGINLPAGKEITLQFDYRSSQDEYYPQKMKVVVSKDPFPSANAMQIWNNDFIQSTTYNTANVTFTVPDNGVYYLGYQAYSDANYGYVMFDNVKVSDKDSSPCEYILRLKDSEGDGWNYNTMSLFVNGDPVFPDITLPIGDVLDFPFKINSGDAITTVWNGGSHSGWQTSYEILDSNGNVVGSASEQNISTPIIASCPNCAKPSNLKANYGQTTVDLTWDFLTQPANGYQYVVQPAGTGTPSSGTPVDNTEIHVEGLSTETFYEAYVRANCGEDTYSSWAGPVYFTTLPNPGSAVNLPYNYGFETEDEWITQSISRNNQWMIDSSYPAEGESHAVQNFNYYFDANSWYFSRGLNLQGGKEILIKFKYRSIGDNVPMSLSIANKAYAYVQKENVIWSKNVSGSKYEEAIISFTPNSSGVYYLGFNSLAAKGTGALIDDVQVYMVGLPDPPECDYTCPGNMTVYTNPGNIGAVVNYNLTFACEGASTGVFSVLTEGLPSGAIFPVGETTVKHNLIFNGQIIDTCSFVVTVEEKLGTADNTKDKGLQYYPNPVVDNLTVKMNGDVIENIAVYNFAGSIVKSEKPNAKTANIDMRNLPSGVYIVNIRTSSNVKSFKVIKK</sequence>
<dbReference type="CDD" id="cd00063">
    <property type="entry name" value="FN3"/>
    <property type="match status" value="2"/>
</dbReference>
<dbReference type="InterPro" id="IPR008979">
    <property type="entry name" value="Galactose-bd-like_sf"/>
</dbReference>
<dbReference type="RefSeq" id="WP_175487203.1">
    <property type="nucleotide sequence ID" value="NZ_FNBH01000003.1"/>
</dbReference>
<dbReference type="Pfam" id="PF18962">
    <property type="entry name" value="Por_Secre_tail"/>
    <property type="match status" value="1"/>
</dbReference>
<evidence type="ECO:0000259" key="4">
    <source>
        <dbReference type="PROSITE" id="PS50825"/>
    </source>
</evidence>
<dbReference type="NCBIfam" id="TIGR04183">
    <property type="entry name" value="Por_Secre_tail"/>
    <property type="match status" value="1"/>
</dbReference>
<dbReference type="PANTHER" id="PTHR46708:SF2">
    <property type="entry name" value="FIBRONECTIN TYPE-III DOMAIN-CONTAINING PROTEIN"/>
    <property type="match status" value="1"/>
</dbReference>
<dbReference type="InterPro" id="IPR003410">
    <property type="entry name" value="HYR_dom"/>
</dbReference>
<dbReference type="EMBL" id="FNBH01000003">
    <property type="protein sequence ID" value="SDG27044.1"/>
    <property type="molecule type" value="Genomic_DNA"/>
</dbReference>
<dbReference type="Pfam" id="PF02494">
    <property type="entry name" value="HYR"/>
    <property type="match status" value="1"/>
</dbReference>
<evidence type="ECO:0000313" key="7">
    <source>
        <dbReference type="Proteomes" id="UP000199203"/>
    </source>
</evidence>
<accession>A0A1G7SW76</accession>
<feature type="domain" description="Fibronectin type-III" evidence="5">
    <location>
        <begin position="186"/>
        <end position="278"/>
    </location>
</feature>
<keyword evidence="1 3" id="KW-0732">Signal</keyword>
<dbReference type="SUPFAM" id="SSF49265">
    <property type="entry name" value="Fibronectin type III"/>
    <property type="match status" value="2"/>
</dbReference>
<dbReference type="SUPFAM" id="SSF49785">
    <property type="entry name" value="Galactose-binding domain-like"/>
    <property type="match status" value="1"/>
</dbReference>
<proteinExistence type="predicted"/>